<reference evidence="2" key="1">
    <citation type="submission" date="2020-08" db="EMBL/GenBank/DDBJ databases">
        <title>Multicomponent nature underlies the extraordinary mechanical properties of spider dragline silk.</title>
        <authorList>
            <person name="Kono N."/>
            <person name="Nakamura H."/>
            <person name="Mori M."/>
            <person name="Yoshida Y."/>
            <person name="Ohtoshi R."/>
            <person name="Malay A.D."/>
            <person name="Moran D.A.P."/>
            <person name="Tomita M."/>
            <person name="Numata K."/>
            <person name="Arakawa K."/>
        </authorList>
    </citation>
    <scope>NUCLEOTIDE SEQUENCE</scope>
</reference>
<dbReference type="OrthoDB" id="5987340at2759"/>
<accession>A0A8X6UQR0</accession>
<gene>
    <name evidence="2" type="ORF">NPIL_119211</name>
</gene>
<evidence type="ECO:0000313" key="3">
    <source>
        <dbReference type="Proteomes" id="UP000887013"/>
    </source>
</evidence>
<comment type="caution">
    <text evidence="2">The sequence shown here is derived from an EMBL/GenBank/DDBJ whole genome shotgun (WGS) entry which is preliminary data.</text>
</comment>
<dbReference type="EMBL" id="BMAW01087097">
    <property type="protein sequence ID" value="GFU50041.1"/>
    <property type="molecule type" value="Genomic_DNA"/>
</dbReference>
<protein>
    <recommendedName>
        <fullName evidence="1">DUF5641 domain-containing protein</fullName>
    </recommendedName>
</protein>
<sequence length="102" mass="11973">MKLLEQLRRQFRQEYLGQLIQKRNLSKEQISIKICHMVFIGDDFKKRLNWPHAKVQSLRTPESVSVIQEASNPDPDILEIPRSDSDIFNVFDALTYFQGVPQ</sequence>
<name>A0A8X6UQR0_NEPPI</name>
<dbReference type="Pfam" id="PF18701">
    <property type="entry name" value="DUF5641"/>
    <property type="match status" value="1"/>
</dbReference>
<dbReference type="AlphaFoldDB" id="A0A8X6UQR0"/>
<evidence type="ECO:0000313" key="2">
    <source>
        <dbReference type="EMBL" id="GFU50041.1"/>
    </source>
</evidence>
<organism evidence="2 3">
    <name type="scientific">Nephila pilipes</name>
    <name type="common">Giant wood spider</name>
    <name type="synonym">Nephila maculata</name>
    <dbReference type="NCBI Taxonomy" id="299642"/>
    <lineage>
        <taxon>Eukaryota</taxon>
        <taxon>Metazoa</taxon>
        <taxon>Ecdysozoa</taxon>
        <taxon>Arthropoda</taxon>
        <taxon>Chelicerata</taxon>
        <taxon>Arachnida</taxon>
        <taxon>Araneae</taxon>
        <taxon>Araneomorphae</taxon>
        <taxon>Entelegynae</taxon>
        <taxon>Araneoidea</taxon>
        <taxon>Nephilidae</taxon>
        <taxon>Nephila</taxon>
    </lineage>
</organism>
<proteinExistence type="predicted"/>
<feature type="domain" description="DUF5641" evidence="1">
    <location>
        <begin position="4"/>
        <end position="60"/>
    </location>
</feature>
<keyword evidence="3" id="KW-1185">Reference proteome</keyword>
<evidence type="ECO:0000259" key="1">
    <source>
        <dbReference type="Pfam" id="PF18701"/>
    </source>
</evidence>
<dbReference type="Proteomes" id="UP000887013">
    <property type="component" value="Unassembled WGS sequence"/>
</dbReference>
<dbReference type="InterPro" id="IPR040676">
    <property type="entry name" value="DUF5641"/>
</dbReference>